<feature type="region of interest" description="Disordered" evidence="1">
    <location>
        <begin position="373"/>
        <end position="434"/>
    </location>
</feature>
<keyword evidence="2" id="KW-0472">Membrane</keyword>
<dbReference type="OMA" id="IVPELRW"/>
<keyword evidence="2" id="KW-1133">Transmembrane helix</keyword>
<sequence>MVVFKVNDVQPDLKAVNDWVCPGVIGDTHAISLAGTRTVEGFSHPAAYFVRDRHAMAKNPLIAAVYLAFSFHLPLVLTPDVIWNTIMLSVSQHVGKDPEKHRHAFVNHKGKMTLVAMDDTLRRGSRDNNWGRVVNGFADQIADSLSGKAALTALHTRFTTSDEVARVAHAVVFMDTVKSYFDYTVMTMCGIPSIELAGTREDWQKLRSALALLDDLDLVEWRSQLDFILTHFEHAFDGKVEQSFWNDIFLEHGANGSGGVTKVSGWIGTFFLYTTKKLNSGALGEPSETENTSGFYQNSPVKRASDSRYRQVINPEDFPMGLSETPFKWQYFNKEIEMLLRGGLIGVIHNHETHAVAPHVGWLVTEAKEKVPHTGNFPFSPPSYPPEVTEEVPRDETGNSGFRNWLRSKFRTSKGLHASDRKAERESGQRNRHG</sequence>
<dbReference type="Gramene" id="Pp3c16_2820V3.2">
    <property type="protein sequence ID" value="PAC:32985838.CDS.1"/>
    <property type="gene ID" value="Pp3c16_2820"/>
</dbReference>
<proteinExistence type="predicted"/>
<evidence type="ECO:0000313" key="4">
    <source>
        <dbReference type="EnsemblPlants" id="PAC:32985837.CDS.1"/>
    </source>
</evidence>
<feature type="region of interest" description="Disordered" evidence="1">
    <location>
        <begin position="281"/>
        <end position="302"/>
    </location>
</feature>
<keyword evidence="2" id="KW-0812">Transmembrane</keyword>
<accession>A9TJ39</accession>
<reference evidence="3 5" key="1">
    <citation type="journal article" date="2008" name="Science">
        <title>The Physcomitrella genome reveals evolutionary insights into the conquest of land by plants.</title>
        <authorList>
            <person name="Rensing S."/>
            <person name="Lang D."/>
            <person name="Zimmer A."/>
            <person name="Terry A."/>
            <person name="Salamov A."/>
            <person name="Shapiro H."/>
            <person name="Nishiyama T."/>
            <person name="Perroud P.-F."/>
            <person name="Lindquist E."/>
            <person name="Kamisugi Y."/>
            <person name="Tanahashi T."/>
            <person name="Sakakibara K."/>
            <person name="Fujita T."/>
            <person name="Oishi K."/>
            <person name="Shin-I T."/>
            <person name="Kuroki Y."/>
            <person name="Toyoda A."/>
            <person name="Suzuki Y."/>
            <person name="Hashimoto A."/>
            <person name="Yamaguchi K."/>
            <person name="Sugano A."/>
            <person name="Kohara Y."/>
            <person name="Fujiyama A."/>
            <person name="Anterola A."/>
            <person name="Aoki S."/>
            <person name="Ashton N."/>
            <person name="Barbazuk W.B."/>
            <person name="Barker E."/>
            <person name="Bennetzen J."/>
            <person name="Bezanilla M."/>
            <person name="Blankenship R."/>
            <person name="Cho S.H."/>
            <person name="Dutcher S."/>
            <person name="Estelle M."/>
            <person name="Fawcett J.A."/>
            <person name="Gundlach H."/>
            <person name="Hanada K."/>
            <person name="Heyl A."/>
            <person name="Hicks K.A."/>
            <person name="Hugh J."/>
            <person name="Lohr M."/>
            <person name="Mayer K."/>
            <person name="Melkozernov A."/>
            <person name="Murata T."/>
            <person name="Nelson D."/>
            <person name="Pils B."/>
            <person name="Prigge M."/>
            <person name="Reiss B."/>
            <person name="Renner T."/>
            <person name="Rombauts S."/>
            <person name="Rushton P."/>
            <person name="Sanderfoot A."/>
            <person name="Schween G."/>
            <person name="Shiu S.-H."/>
            <person name="Stueber K."/>
            <person name="Theodoulou F.L."/>
            <person name="Tu H."/>
            <person name="Van de Peer Y."/>
            <person name="Verrier P.J."/>
            <person name="Waters E."/>
            <person name="Wood A."/>
            <person name="Yang L."/>
            <person name="Cove D."/>
            <person name="Cuming A."/>
            <person name="Hasebe M."/>
            <person name="Lucas S."/>
            <person name="Mishler D.B."/>
            <person name="Reski R."/>
            <person name="Grigoriev I."/>
            <person name="Quatrano R.S."/>
            <person name="Boore J.L."/>
        </authorList>
    </citation>
    <scope>NUCLEOTIDE SEQUENCE [LARGE SCALE GENOMIC DNA]</scope>
    <source>
        <strain evidence="4 5">cv. Gransden 2004</strain>
    </source>
</reference>
<name>A9TJ39_PHYPA</name>
<dbReference type="AlphaFoldDB" id="A9TJ39"/>
<dbReference type="InterPro" id="IPR025533">
    <property type="entry name" value="DUF4419"/>
</dbReference>
<protein>
    <submittedName>
        <fullName evidence="3 4">Uncharacterized protein</fullName>
    </submittedName>
</protein>
<organism evidence="3">
    <name type="scientific">Physcomitrium patens</name>
    <name type="common">Spreading-leaved earth moss</name>
    <name type="synonym">Physcomitrella patens</name>
    <dbReference type="NCBI Taxonomy" id="3218"/>
    <lineage>
        <taxon>Eukaryota</taxon>
        <taxon>Viridiplantae</taxon>
        <taxon>Streptophyta</taxon>
        <taxon>Embryophyta</taxon>
        <taxon>Bryophyta</taxon>
        <taxon>Bryophytina</taxon>
        <taxon>Bryopsida</taxon>
        <taxon>Funariidae</taxon>
        <taxon>Funariales</taxon>
        <taxon>Funariaceae</taxon>
        <taxon>Physcomitrium</taxon>
    </lineage>
</organism>
<dbReference type="Pfam" id="PF14388">
    <property type="entry name" value="DUF4419"/>
    <property type="match status" value="1"/>
</dbReference>
<dbReference type="PANTHER" id="PTHR31252">
    <property type="entry name" value="DUF4419 DOMAIN-CONTAINING PROTEIN"/>
    <property type="match status" value="1"/>
</dbReference>
<reference evidence="4" key="3">
    <citation type="submission" date="2020-12" db="UniProtKB">
        <authorList>
            <consortium name="EnsemblPlants"/>
        </authorList>
    </citation>
    <scope>IDENTIFICATION</scope>
</reference>
<dbReference type="eggNOG" id="ENOG502S44Z">
    <property type="taxonomic scope" value="Eukaryota"/>
</dbReference>
<dbReference type="EnsemblPlants" id="Pp3c16_2820V3.2">
    <property type="protein sequence ID" value="PAC:32985838.CDS.1"/>
    <property type="gene ID" value="Pp3c16_2820"/>
</dbReference>
<gene>
    <name evidence="3" type="ORF">PHYPA_020393</name>
</gene>
<evidence type="ECO:0000256" key="1">
    <source>
        <dbReference type="SAM" id="MobiDB-lite"/>
    </source>
</evidence>
<evidence type="ECO:0000313" key="5">
    <source>
        <dbReference type="Proteomes" id="UP000006727"/>
    </source>
</evidence>
<feature type="compositionally biased region" description="Polar residues" evidence="1">
    <location>
        <begin position="289"/>
        <end position="300"/>
    </location>
</feature>
<reference evidence="3 5" key="2">
    <citation type="journal article" date="2018" name="Plant J.">
        <title>The Physcomitrella patens chromosome-scale assembly reveals moss genome structure and evolution.</title>
        <authorList>
            <person name="Lang D."/>
            <person name="Ullrich K.K."/>
            <person name="Murat F."/>
            <person name="Fuchs J."/>
            <person name="Jenkins J."/>
            <person name="Haas F.B."/>
            <person name="Piednoel M."/>
            <person name="Gundlach H."/>
            <person name="Van Bel M."/>
            <person name="Meyberg R."/>
            <person name="Vives C."/>
            <person name="Morata J."/>
            <person name="Symeonidi A."/>
            <person name="Hiss M."/>
            <person name="Muchero W."/>
            <person name="Kamisugi Y."/>
            <person name="Saleh O."/>
            <person name="Blanc G."/>
            <person name="Decker E.L."/>
            <person name="van Gessel N."/>
            <person name="Grimwood J."/>
            <person name="Hayes R.D."/>
            <person name="Graham S.W."/>
            <person name="Gunter L.E."/>
            <person name="McDaniel S.F."/>
            <person name="Hoernstein S.N.W."/>
            <person name="Larsson A."/>
            <person name="Li F.W."/>
            <person name="Perroud P.F."/>
            <person name="Phillips J."/>
            <person name="Ranjan P."/>
            <person name="Rokshar D.S."/>
            <person name="Rothfels C.J."/>
            <person name="Schneider L."/>
            <person name="Shu S."/>
            <person name="Stevenson D.W."/>
            <person name="Thummler F."/>
            <person name="Tillich M."/>
            <person name="Villarreal Aguilar J.C."/>
            <person name="Widiez T."/>
            <person name="Wong G.K."/>
            <person name="Wymore A."/>
            <person name="Zhang Y."/>
            <person name="Zimmer A.D."/>
            <person name="Quatrano R.S."/>
            <person name="Mayer K.F.X."/>
            <person name="Goodstein D."/>
            <person name="Casacuberta J.M."/>
            <person name="Vandepoele K."/>
            <person name="Reski R."/>
            <person name="Cuming A.C."/>
            <person name="Tuskan G.A."/>
            <person name="Maumus F."/>
            <person name="Salse J."/>
            <person name="Schmutz J."/>
            <person name="Rensing S.A."/>
        </authorList>
    </citation>
    <scope>NUCLEOTIDE SEQUENCE [LARGE SCALE GENOMIC DNA]</scope>
    <source>
        <strain evidence="4 5">cv. Gransden 2004</strain>
    </source>
</reference>
<dbReference type="EMBL" id="ABEU02000016">
    <property type="protein sequence ID" value="PNR37285.1"/>
    <property type="molecule type" value="Genomic_DNA"/>
</dbReference>
<dbReference type="EnsemblPlants" id="Pp3c16_2820V3.1">
    <property type="protein sequence ID" value="PAC:32985837.CDS.1"/>
    <property type="gene ID" value="Pp3c16_2820"/>
</dbReference>
<dbReference type="PANTHER" id="PTHR31252:SF11">
    <property type="entry name" value="DUF4419 DOMAIN-CONTAINING PROTEIN"/>
    <property type="match status" value="1"/>
</dbReference>
<dbReference type="STRING" id="3218.A9TJ39"/>
<feature type="transmembrane region" description="Helical" evidence="2">
    <location>
        <begin position="61"/>
        <end position="83"/>
    </location>
</feature>
<dbReference type="HOGENOM" id="CLU_632228_0_0_1"/>
<keyword evidence="5" id="KW-1185">Reference proteome</keyword>
<feature type="compositionally biased region" description="Basic and acidic residues" evidence="1">
    <location>
        <begin position="417"/>
        <end position="434"/>
    </location>
</feature>
<dbReference type="Gramene" id="Pp3c16_2820V3.1">
    <property type="protein sequence ID" value="PAC:32985837.CDS.1"/>
    <property type="gene ID" value="Pp3c16_2820"/>
</dbReference>
<dbReference type="PaxDb" id="3218-PP1S242_12V6.1"/>
<evidence type="ECO:0000313" key="3">
    <source>
        <dbReference type="EMBL" id="PNR37285.1"/>
    </source>
</evidence>
<dbReference type="Proteomes" id="UP000006727">
    <property type="component" value="Chromosome 16"/>
</dbReference>
<evidence type="ECO:0000256" key="2">
    <source>
        <dbReference type="SAM" id="Phobius"/>
    </source>
</evidence>
<dbReference type="InParanoid" id="A9TJ39"/>